<dbReference type="Pfam" id="PF10670">
    <property type="entry name" value="DUF4198"/>
    <property type="match status" value="1"/>
</dbReference>
<dbReference type="KEGG" id="dao:Desac_0653"/>
<dbReference type="Proteomes" id="UP000000483">
    <property type="component" value="Chromosome"/>
</dbReference>
<name>F2NGC2_DESAR</name>
<dbReference type="InterPro" id="IPR019613">
    <property type="entry name" value="DUF4198"/>
</dbReference>
<sequence length="232" mass="25598">MEKNIVIAAALTLLFIDLLSAHELWVAKEKGNLVVMFKHDGKSDPYKPEFVKTAKGFDSSGREVAVRVIPQGTRTLLAPAQPPALVSIVYSPGVYCKTPEGYKNISKRDAKDAIDSIRAEILNKNFWQWNDRFAKPLGGKMELLPLKNPLVLKVEDKLPFQVLYDSHPLPGAAVIAEGIEKDSLKTDGNGRAEVIIKRDGLNVVKARRKTPTVNDPDADVLIEIANISFSVK</sequence>
<protein>
    <submittedName>
        <fullName evidence="1">Nickel transport complex protein, NikM subunit, transmembrane</fullName>
    </submittedName>
</protein>
<keyword evidence="1" id="KW-0472">Membrane</keyword>
<dbReference type="RefSeq" id="WP_013705648.1">
    <property type="nucleotide sequence ID" value="NC_015388.1"/>
</dbReference>
<evidence type="ECO:0000313" key="1">
    <source>
        <dbReference type="EMBL" id="AEB08535.1"/>
    </source>
</evidence>
<dbReference type="OrthoDB" id="4219at2"/>
<reference evidence="2" key="2">
    <citation type="submission" date="2011-03" db="EMBL/GenBank/DDBJ databases">
        <title>The complete genome of Desulfobacca acetoxidans DSM 11109.</title>
        <authorList>
            <consortium name="US DOE Joint Genome Institute (JGI-PGF)"/>
            <person name="Lucas S."/>
            <person name="Copeland A."/>
            <person name="Lapidus A."/>
            <person name="Bruce D."/>
            <person name="Goodwin L."/>
            <person name="Pitluck S."/>
            <person name="Peters L."/>
            <person name="Kyrpides N."/>
            <person name="Mavromatis K."/>
            <person name="Ivanova N."/>
            <person name="Ovchinnikova G."/>
            <person name="Teshima H."/>
            <person name="Detter J.C."/>
            <person name="Han C."/>
            <person name="Land M."/>
            <person name="Hauser L."/>
            <person name="Markowitz V."/>
            <person name="Cheng J.-F."/>
            <person name="Hugenholtz P."/>
            <person name="Woyke T."/>
            <person name="Wu D."/>
            <person name="Spring S."/>
            <person name="Schueler E."/>
            <person name="Brambilla E."/>
            <person name="Klenk H.-P."/>
            <person name="Eisen J.A."/>
        </authorList>
    </citation>
    <scope>NUCLEOTIDE SEQUENCE [LARGE SCALE GENOMIC DNA]</scope>
    <source>
        <strain evidence="2">ATCC 700848 / DSM 11109 / ASRB2</strain>
    </source>
</reference>
<dbReference type="eggNOG" id="COG5266">
    <property type="taxonomic scope" value="Bacteria"/>
</dbReference>
<proteinExistence type="predicted"/>
<keyword evidence="2" id="KW-1185">Reference proteome</keyword>
<accession>F2NGC2</accession>
<reference evidence="1 2" key="1">
    <citation type="journal article" date="2011" name="Stand. Genomic Sci.">
        <title>Complete genome sequence of the acetate-degrading sulfate reducer Desulfobacca acetoxidans type strain (ASRB2).</title>
        <authorList>
            <person name="Goker M."/>
            <person name="Teshima H."/>
            <person name="Lapidus A."/>
            <person name="Nolan M."/>
            <person name="Lucas S."/>
            <person name="Hammon N."/>
            <person name="Deshpande S."/>
            <person name="Cheng J.F."/>
            <person name="Tapia R."/>
            <person name="Han C."/>
            <person name="Goodwin L."/>
            <person name="Pitluck S."/>
            <person name="Huntemann M."/>
            <person name="Liolios K."/>
            <person name="Ivanova N."/>
            <person name="Pagani I."/>
            <person name="Mavromatis K."/>
            <person name="Ovchinikova G."/>
            <person name="Pati A."/>
            <person name="Chen A."/>
            <person name="Palaniappan K."/>
            <person name="Land M."/>
            <person name="Hauser L."/>
            <person name="Brambilla E.M."/>
            <person name="Rohde M."/>
            <person name="Spring S."/>
            <person name="Detter J.C."/>
            <person name="Woyke T."/>
            <person name="Bristow J."/>
            <person name="Eisen J.A."/>
            <person name="Markowitz V."/>
            <person name="Hugenholtz P."/>
            <person name="Kyrpides N.C."/>
            <person name="Klenk H.P."/>
        </authorList>
    </citation>
    <scope>NUCLEOTIDE SEQUENCE [LARGE SCALE GENOMIC DNA]</scope>
    <source>
        <strain evidence="2">ATCC 700848 / DSM 11109 / ASRB2</strain>
    </source>
</reference>
<gene>
    <name evidence="1" type="ordered locus">Desac_0653</name>
</gene>
<evidence type="ECO:0000313" key="2">
    <source>
        <dbReference type="Proteomes" id="UP000000483"/>
    </source>
</evidence>
<keyword evidence="1" id="KW-0812">Transmembrane</keyword>
<dbReference type="HOGENOM" id="CLU_096093_1_0_7"/>
<dbReference type="EMBL" id="CP002629">
    <property type="protein sequence ID" value="AEB08535.1"/>
    <property type="molecule type" value="Genomic_DNA"/>
</dbReference>
<dbReference type="STRING" id="880072.Desac_0653"/>
<organism evidence="1 2">
    <name type="scientific">Desulfobacca acetoxidans (strain ATCC 700848 / DSM 11109 / ASRB2)</name>
    <dbReference type="NCBI Taxonomy" id="880072"/>
    <lineage>
        <taxon>Bacteria</taxon>
        <taxon>Pseudomonadati</taxon>
        <taxon>Thermodesulfobacteriota</taxon>
        <taxon>Desulfobaccia</taxon>
        <taxon>Desulfobaccales</taxon>
        <taxon>Desulfobaccaceae</taxon>
        <taxon>Desulfobacca</taxon>
    </lineage>
</organism>
<dbReference type="AlphaFoldDB" id="F2NGC2"/>